<dbReference type="GO" id="GO:0005739">
    <property type="term" value="C:mitochondrion"/>
    <property type="evidence" value="ECO:0007669"/>
    <property type="project" value="TreeGrafter"/>
</dbReference>
<dbReference type="Gene3D" id="3.40.50.300">
    <property type="entry name" value="P-loop containing nucleotide triphosphate hydrolases"/>
    <property type="match status" value="1"/>
</dbReference>
<keyword evidence="11" id="KW-1185">Reference proteome</keyword>
<gene>
    <name evidence="12" type="primary">LOC116212797</name>
</gene>
<keyword evidence="9" id="KW-1133">Transmembrane helix</keyword>
<keyword evidence="7" id="KW-0418">Kinase</keyword>
<proteinExistence type="inferred from homology"/>
<dbReference type="GO" id="GO:0005634">
    <property type="term" value="C:nucleus"/>
    <property type="evidence" value="ECO:0007669"/>
    <property type="project" value="TreeGrafter"/>
</dbReference>
<dbReference type="GO" id="GO:0006233">
    <property type="term" value="P:dTDP biosynthetic process"/>
    <property type="evidence" value="ECO:0007669"/>
    <property type="project" value="InterPro"/>
</dbReference>
<evidence type="ECO:0000256" key="1">
    <source>
        <dbReference type="ARBA" id="ARBA00004992"/>
    </source>
</evidence>
<evidence type="ECO:0000256" key="2">
    <source>
        <dbReference type="ARBA" id="ARBA00009776"/>
    </source>
</evidence>
<evidence type="ECO:0000256" key="8">
    <source>
        <dbReference type="ARBA" id="ARBA00022840"/>
    </source>
</evidence>
<dbReference type="InterPro" id="IPR018094">
    <property type="entry name" value="Thymidylate_kinase"/>
</dbReference>
<evidence type="ECO:0000256" key="3">
    <source>
        <dbReference type="ARBA" id="ARBA00012980"/>
    </source>
</evidence>
<accession>A0A6P8E9Z2</accession>
<evidence type="ECO:0000256" key="6">
    <source>
        <dbReference type="ARBA" id="ARBA00022741"/>
    </source>
</evidence>
<reference evidence="12" key="2">
    <citation type="submission" date="2025-08" db="UniProtKB">
        <authorList>
            <consortium name="RefSeq"/>
        </authorList>
    </citation>
    <scope>IDENTIFICATION</scope>
    <source>
        <tissue evidence="12">Leaf</tissue>
    </source>
</reference>
<dbReference type="InterPro" id="IPR027417">
    <property type="entry name" value="P-loop_NTPase"/>
</dbReference>
<comment type="pathway">
    <text evidence="1">Pyrimidine metabolism; dTTP biosynthesis.</text>
</comment>
<dbReference type="GO" id="GO:0004550">
    <property type="term" value="F:nucleoside diphosphate kinase activity"/>
    <property type="evidence" value="ECO:0007669"/>
    <property type="project" value="TreeGrafter"/>
</dbReference>
<dbReference type="Pfam" id="PF02223">
    <property type="entry name" value="Thymidylate_kin"/>
    <property type="match status" value="1"/>
</dbReference>
<dbReference type="PANTHER" id="PTHR10344">
    <property type="entry name" value="THYMIDYLATE KINASE"/>
    <property type="match status" value="1"/>
</dbReference>
<evidence type="ECO:0000313" key="12">
    <source>
        <dbReference type="RefSeq" id="XP_031403359.1"/>
    </source>
</evidence>
<dbReference type="AlphaFoldDB" id="A0A6P8E9Z2"/>
<reference evidence="11" key="1">
    <citation type="journal article" date="2020" name="Plant Biotechnol. J.">
        <title>The pomegranate (Punica granatum L.) draft genome dissects genetic divergence between soft- and hard-seeded cultivars.</title>
        <authorList>
            <person name="Luo X."/>
            <person name="Li H."/>
            <person name="Wu Z."/>
            <person name="Yao W."/>
            <person name="Zhao P."/>
            <person name="Cao D."/>
            <person name="Yu H."/>
            <person name="Li K."/>
            <person name="Poudel K."/>
            <person name="Zhao D."/>
            <person name="Zhang F."/>
            <person name="Xia X."/>
            <person name="Chen L."/>
            <person name="Wang Q."/>
            <person name="Jing D."/>
            <person name="Cao S."/>
        </authorList>
    </citation>
    <scope>NUCLEOTIDE SEQUENCE [LARGE SCALE GENOMIC DNA]</scope>
    <source>
        <strain evidence="11">cv. Tunisia</strain>
    </source>
</reference>
<dbReference type="NCBIfam" id="TIGR00041">
    <property type="entry name" value="DTMP_kinase"/>
    <property type="match status" value="1"/>
</dbReference>
<evidence type="ECO:0000256" key="5">
    <source>
        <dbReference type="ARBA" id="ARBA00022727"/>
    </source>
</evidence>
<dbReference type="GO" id="GO:0005829">
    <property type="term" value="C:cytosol"/>
    <property type="evidence" value="ECO:0007669"/>
    <property type="project" value="TreeGrafter"/>
</dbReference>
<dbReference type="GO" id="GO:0006235">
    <property type="term" value="P:dTTP biosynthetic process"/>
    <property type="evidence" value="ECO:0007669"/>
    <property type="project" value="TreeGrafter"/>
</dbReference>
<keyword evidence="9" id="KW-0812">Transmembrane</keyword>
<evidence type="ECO:0000259" key="10">
    <source>
        <dbReference type="Pfam" id="PF02223"/>
    </source>
</evidence>
<protein>
    <recommendedName>
        <fullName evidence="3">dTMP kinase</fullName>
        <ecNumber evidence="3">2.7.4.9</ecNumber>
    </recommendedName>
</protein>
<dbReference type="SUPFAM" id="SSF52540">
    <property type="entry name" value="P-loop containing nucleoside triphosphate hydrolases"/>
    <property type="match status" value="1"/>
</dbReference>
<evidence type="ECO:0000256" key="4">
    <source>
        <dbReference type="ARBA" id="ARBA00022679"/>
    </source>
</evidence>
<dbReference type="InterPro" id="IPR018095">
    <property type="entry name" value="Thymidylate_kin_CS"/>
</dbReference>
<feature type="domain" description="Thymidylate kinase-like" evidence="10">
    <location>
        <begin position="98"/>
        <end position="204"/>
    </location>
</feature>
<keyword evidence="6" id="KW-0547">Nucleotide-binding</keyword>
<dbReference type="GO" id="GO:0005524">
    <property type="term" value="F:ATP binding"/>
    <property type="evidence" value="ECO:0007669"/>
    <property type="project" value="UniProtKB-KW"/>
</dbReference>
<name>A0A6P8E9Z2_PUNGR</name>
<keyword evidence="9" id="KW-0472">Membrane</keyword>
<dbReference type="GO" id="GO:0004798">
    <property type="term" value="F:dTMP kinase activity"/>
    <property type="evidence" value="ECO:0007669"/>
    <property type="project" value="UniProtKB-EC"/>
</dbReference>
<evidence type="ECO:0000313" key="11">
    <source>
        <dbReference type="Proteomes" id="UP000515151"/>
    </source>
</evidence>
<feature type="transmembrane region" description="Helical" evidence="9">
    <location>
        <begin position="274"/>
        <end position="292"/>
    </location>
</feature>
<dbReference type="Proteomes" id="UP000515151">
    <property type="component" value="Chromosome 7"/>
</dbReference>
<evidence type="ECO:0000256" key="9">
    <source>
        <dbReference type="SAM" id="Phobius"/>
    </source>
</evidence>
<sequence length="301" mass="34317">MAPELVLNLDLGQGEFHVLSLMCFSFGNFSCKLDMTIACNFAVSKASILGAVKVKKPFRLTSNYFSRKYFVRKITMSNCQRNDLNGVSTEARGALIVLEGLDRSGKTSQSSRLLSYLEGLGHSAELWRFPDRTTSVGKMISSYLSNESQLDDHTIHLLFSANRWEKKSLMEEKLKSGTSLIVDRYSYSGVAFSSAKGLDIDWCKRSGCWHQILSSISISCPRKLLKEEDMEVRDMRSSNSRRRLLHIIKFSVMLPGRLWVKIFTLFTPIDKKGIFLYFSLVFFSHSLCYLLFCMQCKSFSE</sequence>
<dbReference type="InterPro" id="IPR039430">
    <property type="entry name" value="Thymidylate_kin-like_dom"/>
</dbReference>
<dbReference type="GO" id="GO:0006227">
    <property type="term" value="P:dUDP biosynthetic process"/>
    <property type="evidence" value="ECO:0007669"/>
    <property type="project" value="TreeGrafter"/>
</dbReference>
<keyword evidence="4" id="KW-0808">Transferase</keyword>
<dbReference type="EC" id="2.7.4.9" evidence="3"/>
<evidence type="ECO:0000256" key="7">
    <source>
        <dbReference type="ARBA" id="ARBA00022777"/>
    </source>
</evidence>
<keyword evidence="8" id="KW-0067">ATP-binding</keyword>
<comment type="similarity">
    <text evidence="2">Belongs to the thymidylate kinase family.</text>
</comment>
<dbReference type="GeneID" id="116212797"/>
<dbReference type="RefSeq" id="XP_031403359.1">
    <property type="nucleotide sequence ID" value="XM_031547499.1"/>
</dbReference>
<keyword evidence="5" id="KW-0545">Nucleotide biosynthesis</keyword>
<organism evidence="11 12">
    <name type="scientific">Punica granatum</name>
    <name type="common">Pomegranate</name>
    <dbReference type="NCBI Taxonomy" id="22663"/>
    <lineage>
        <taxon>Eukaryota</taxon>
        <taxon>Viridiplantae</taxon>
        <taxon>Streptophyta</taxon>
        <taxon>Embryophyta</taxon>
        <taxon>Tracheophyta</taxon>
        <taxon>Spermatophyta</taxon>
        <taxon>Magnoliopsida</taxon>
        <taxon>eudicotyledons</taxon>
        <taxon>Gunneridae</taxon>
        <taxon>Pentapetalae</taxon>
        <taxon>rosids</taxon>
        <taxon>malvids</taxon>
        <taxon>Myrtales</taxon>
        <taxon>Lythraceae</taxon>
        <taxon>Punica</taxon>
    </lineage>
</organism>
<dbReference type="PROSITE" id="PS01331">
    <property type="entry name" value="THYMIDYLATE_KINASE"/>
    <property type="match status" value="1"/>
</dbReference>
<dbReference type="PANTHER" id="PTHR10344:SF1">
    <property type="entry name" value="THYMIDYLATE KINASE"/>
    <property type="match status" value="1"/>
</dbReference>